<sequence>MLMRPARRAGTVISADDNTLAFNSTPGSGQETMSAETQKEQETSSMSQEKTRITRSEIKDLRGYISDCCWTVALNHSRLPALLS</sequence>
<protein>
    <submittedName>
        <fullName evidence="2">Uncharacterized protein</fullName>
    </submittedName>
</protein>
<comment type="caution">
    <text evidence="2">The sequence shown here is derived from an EMBL/GenBank/DDBJ whole genome shotgun (WGS) entry which is preliminary data.</text>
</comment>
<proteinExistence type="predicted"/>
<feature type="compositionally biased region" description="Polar residues" evidence="1">
    <location>
        <begin position="16"/>
        <end position="36"/>
    </location>
</feature>
<dbReference type="Proteomes" id="UP001283361">
    <property type="component" value="Unassembled WGS sequence"/>
</dbReference>
<evidence type="ECO:0000313" key="2">
    <source>
        <dbReference type="EMBL" id="KAK3758807.1"/>
    </source>
</evidence>
<keyword evidence="3" id="KW-1185">Reference proteome</keyword>
<feature type="region of interest" description="Disordered" evidence="1">
    <location>
        <begin position="15"/>
        <end position="53"/>
    </location>
</feature>
<organism evidence="2 3">
    <name type="scientific">Elysia crispata</name>
    <name type="common">lettuce slug</name>
    <dbReference type="NCBI Taxonomy" id="231223"/>
    <lineage>
        <taxon>Eukaryota</taxon>
        <taxon>Metazoa</taxon>
        <taxon>Spiralia</taxon>
        <taxon>Lophotrochozoa</taxon>
        <taxon>Mollusca</taxon>
        <taxon>Gastropoda</taxon>
        <taxon>Heterobranchia</taxon>
        <taxon>Euthyneura</taxon>
        <taxon>Panpulmonata</taxon>
        <taxon>Sacoglossa</taxon>
        <taxon>Placobranchoidea</taxon>
        <taxon>Plakobranchidae</taxon>
        <taxon>Elysia</taxon>
    </lineage>
</organism>
<accession>A0AAE1D679</accession>
<dbReference type="AlphaFoldDB" id="A0AAE1D679"/>
<evidence type="ECO:0000313" key="3">
    <source>
        <dbReference type="Proteomes" id="UP001283361"/>
    </source>
</evidence>
<dbReference type="EMBL" id="JAWDGP010005210">
    <property type="protein sequence ID" value="KAK3758807.1"/>
    <property type="molecule type" value="Genomic_DNA"/>
</dbReference>
<reference evidence="2" key="1">
    <citation type="journal article" date="2023" name="G3 (Bethesda)">
        <title>A reference genome for the long-term kleptoplast-retaining sea slug Elysia crispata morphotype clarki.</title>
        <authorList>
            <person name="Eastman K.E."/>
            <person name="Pendleton A.L."/>
            <person name="Shaikh M.A."/>
            <person name="Suttiyut T."/>
            <person name="Ogas R."/>
            <person name="Tomko P."/>
            <person name="Gavelis G."/>
            <person name="Widhalm J.R."/>
            <person name="Wisecaver J.H."/>
        </authorList>
    </citation>
    <scope>NUCLEOTIDE SEQUENCE</scope>
    <source>
        <strain evidence="2">ECLA1</strain>
    </source>
</reference>
<name>A0AAE1D679_9GAST</name>
<evidence type="ECO:0000256" key="1">
    <source>
        <dbReference type="SAM" id="MobiDB-lite"/>
    </source>
</evidence>
<gene>
    <name evidence="2" type="ORF">RRG08_030618</name>
</gene>